<dbReference type="InterPro" id="IPR023214">
    <property type="entry name" value="HAD_sf"/>
</dbReference>
<dbReference type="SFLD" id="SFLDG00002">
    <property type="entry name" value="C1.7:_P-type_atpase_like"/>
    <property type="match status" value="1"/>
</dbReference>
<dbReference type="GO" id="GO:0015086">
    <property type="term" value="F:cadmium ion transmembrane transporter activity"/>
    <property type="evidence" value="ECO:0007669"/>
    <property type="project" value="TreeGrafter"/>
</dbReference>
<dbReference type="Gene3D" id="3.40.50.1000">
    <property type="entry name" value="HAD superfamily/HAD-like"/>
    <property type="match status" value="1"/>
</dbReference>
<evidence type="ECO:0000256" key="7">
    <source>
        <dbReference type="ARBA" id="ARBA00023136"/>
    </source>
</evidence>
<feature type="transmembrane region" description="Helical" evidence="8">
    <location>
        <begin position="259"/>
        <end position="279"/>
    </location>
</feature>
<dbReference type="SFLD" id="SFLDS00003">
    <property type="entry name" value="Haloacid_Dehalogenase"/>
    <property type="match status" value="1"/>
</dbReference>
<keyword evidence="6 8" id="KW-1133">Transmembrane helix</keyword>
<organism evidence="11 12">
    <name type="scientific">Microcella pacifica</name>
    <dbReference type="NCBI Taxonomy" id="2591847"/>
    <lineage>
        <taxon>Bacteria</taxon>
        <taxon>Bacillati</taxon>
        <taxon>Actinomycetota</taxon>
        <taxon>Actinomycetes</taxon>
        <taxon>Micrococcales</taxon>
        <taxon>Microbacteriaceae</taxon>
        <taxon>Microcella</taxon>
    </lineage>
</organism>
<dbReference type="Pfam" id="PF00122">
    <property type="entry name" value="E1-E2_ATPase"/>
    <property type="match status" value="1"/>
</dbReference>
<evidence type="ECO:0000313" key="11">
    <source>
        <dbReference type="EMBL" id="NHF63125.1"/>
    </source>
</evidence>
<evidence type="ECO:0000256" key="8">
    <source>
        <dbReference type="RuleBase" id="RU362081"/>
    </source>
</evidence>
<keyword evidence="5" id="KW-1278">Translocase</keyword>
<reference evidence="11 12" key="1">
    <citation type="submission" date="2020-03" db="EMBL/GenBank/DDBJ databases">
        <title>Chryseoglobus sp. isolated from a deep-sea seamount.</title>
        <authorList>
            <person name="Zhang D.-C."/>
        </authorList>
    </citation>
    <scope>NUCLEOTIDE SEQUENCE [LARGE SCALE GENOMIC DNA]</scope>
    <source>
        <strain evidence="11 12">KN1116</strain>
    </source>
</reference>
<proteinExistence type="inferred from homology"/>
<dbReference type="GO" id="GO:0019829">
    <property type="term" value="F:ATPase-coupled monoatomic cation transmembrane transporter activity"/>
    <property type="evidence" value="ECO:0007669"/>
    <property type="project" value="InterPro"/>
</dbReference>
<dbReference type="NCBIfam" id="TIGR01494">
    <property type="entry name" value="ATPase_P-type"/>
    <property type="match status" value="1"/>
</dbReference>
<dbReference type="SFLD" id="SFLDF00027">
    <property type="entry name" value="p-type_atpase"/>
    <property type="match status" value="1"/>
</dbReference>
<evidence type="ECO:0000256" key="6">
    <source>
        <dbReference type="ARBA" id="ARBA00022989"/>
    </source>
</evidence>
<dbReference type="InterPro" id="IPR044492">
    <property type="entry name" value="P_typ_ATPase_HD_dom"/>
</dbReference>
<sequence>MRRLLAAARRYPLVGLAVLVGAVGLALLAADLEPIARWGVSIFALGVALKEGVGMVRSLLSGQFGLDVLAIMAIVSTVVVGEYWASLVIVIMLAGGEALEDVAAGRAQRELRSLLGKVPQQAHRLSAEGDVEDVAVDEVSPGDRLLVRPSEVVPVDGELASAAATFDESSLTGESMPVERQRGDAVLSGSLAGADAVEIVATARAADSQYQRIVALVEEASQSRAPIVRLADRYALPFTIVSLVIAGVAWALSGDPVRFAEVLVVATPCPLLIAAPVAFMGGMSSAAKHGIVVKNAAALERLARTRTVAFDKTGTLTQGHPQVVAVHPVDAMDADEMLRLVGSAERYSSHVLAAALVEAATDRGLALGSSEDAREVATHGVTATVDGLAVVVGKPAFVAEHAAGVERRELPSGESAVYVAVDGEFAGTVVLRDEVRPDAAATLRVLGELGIQRTLMVTGDVEATARPIAAGLGIGELHAECLPEDKVRIVRELQPRPVVMVGDGVNDAPVLAVSDVGIAMGARGSTAASESADVVIMLDDVARVARAVSIGQRTVRVALQSIWMGIIISVGLMLVAAFGFLPAIAGAALQEVVDLVAILGALRAVRAGEARLSGLERAGRTRTGPASEDARPVEAPSRGSAPGGVTR</sequence>
<comment type="caution">
    <text evidence="11">The sequence shown here is derived from an EMBL/GenBank/DDBJ whole genome shotgun (WGS) entry which is preliminary data.</text>
</comment>
<dbReference type="InterPro" id="IPR008250">
    <property type="entry name" value="ATPase_P-typ_transduc_dom_A_sf"/>
</dbReference>
<dbReference type="Proteomes" id="UP000818266">
    <property type="component" value="Unassembled WGS sequence"/>
</dbReference>
<evidence type="ECO:0000256" key="1">
    <source>
        <dbReference type="ARBA" id="ARBA00004651"/>
    </source>
</evidence>
<gene>
    <name evidence="11" type="ORF">FK219_007710</name>
</gene>
<comment type="subcellular location">
    <subcellularLocation>
        <location evidence="1">Cell membrane</location>
        <topology evidence="1">Multi-pass membrane protein</topology>
    </subcellularLocation>
</comment>
<dbReference type="PRINTS" id="PR00119">
    <property type="entry name" value="CATATPASE"/>
</dbReference>
<accession>A0A9E5MI34</accession>
<feature type="domain" description="P-type ATPase A" evidence="10">
    <location>
        <begin position="118"/>
        <end position="218"/>
    </location>
</feature>
<dbReference type="PROSITE" id="PS00154">
    <property type="entry name" value="ATPASE_E1_E2"/>
    <property type="match status" value="1"/>
</dbReference>
<keyword evidence="12" id="KW-1185">Reference proteome</keyword>
<keyword evidence="8" id="KW-0547">Nucleotide-binding</keyword>
<dbReference type="RefSeq" id="WP_152582486.1">
    <property type="nucleotide sequence ID" value="NZ_VIKT02000011.1"/>
</dbReference>
<evidence type="ECO:0000256" key="2">
    <source>
        <dbReference type="ARBA" id="ARBA00006024"/>
    </source>
</evidence>
<feature type="transmembrane region" description="Helical" evidence="8">
    <location>
        <begin position="562"/>
        <end position="581"/>
    </location>
</feature>
<feature type="region of interest" description="Disordered" evidence="9">
    <location>
        <begin position="616"/>
        <end position="647"/>
    </location>
</feature>
<evidence type="ECO:0000256" key="4">
    <source>
        <dbReference type="ARBA" id="ARBA00022723"/>
    </source>
</evidence>
<dbReference type="GO" id="GO:0046872">
    <property type="term" value="F:metal ion binding"/>
    <property type="evidence" value="ECO:0007669"/>
    <property type="project" value="UniProtKB-KW"/>
</dbReference>
<keyword evidence="8" id="KW-1003">Cell membrane</keyword>
<dbReference type="SUPFAM" id="SSF81653">
    <property type="entry name" value="Calcium ATPase, transduction domain A"/>
    <property type="match status" value="1"/>
</dbReference>
<dbReference type="NCBIfam" id="TIGR01525">
    <property type="entry name" value="ATPase-IB_hvy"/>
    <property type="match status" value="1"/>
</dbReference>
<keyword evidence="4 8" id="KW-0479">Metal-binding</keyword>
<keyword evidence="7 8" id="KW-0472">Membrane</keyword>
<dbReference type="InterPro" id="IPR036412">
    <property type="entry name" value="HAD-like_sf"/>
</dbReference>
<dbReference type="InterPro" id="IPR059000">
    <property type="entry name" value="ATPase_P-type_domA"/>
</dbReference>
<dbReference type="PANTHER" id="PTHR48085">
    <property type="entry name" value="CADMIUM/ZINC-TRANSPORTING ATPASE HMA2-RELATED"/>
    <property type="match status" value="1"/>
</dbReference>
<protein>
    <submittedName>
        <fullName evidence="11">Heavy metal translocating P-type ATPase</fullName>
    </submittedName>
</protein>
<dbReference type="GO" id="GO:0005524">
    <property type="term" value="F:ATP binding"/>
    <property type="evidence" value="ECO:0007669"/>
    <property type="project" value="UniProtKB-UniRule"/>
</dbReference>
<dbReference type="InterPro" id="IPR001757">
    <property type="entry name" value="P_typ_ATPase"/>
</dbReference>
<dbReference type="EMBL" id="VIKT02000011">
    <property type="protein sequence ID" value="NHF63125.1"/>
    <property type="molecule type" value="Genomic_DNA"/>
</dbReference>
<dbReference type="OrthoDB" id="7059309at2"/>
<feature type="transmembrane region" description="Helical" evidence="8">
    <location>
        <begin position="234"/>
        <end position="253"/>
    </location>
</feature>
<evidence type="ECO:0000256" key="3">
    <source>
        <dbReference type="ARBA" id="ARBA00022692"/>
    </source>
</evidence>
<dbReference type="InterPro" id="IPR023298">
    <property type="entry name" value="ATPase_P-typ_TM_dom_sf"/>
</dbReference>
<dbReference type="GO" id="GO:0005886">
    <property type="term" value="C:plasma membrane"/>
    <property type="evidence" value="ECO:0007669"/>
    <property type="project" value="UniProtKB-SubCell"/>
</dbReference>
<dbReference type="InterPro" id="IPR023299">
    <property type="entry name" value="ATPase_P-typ_cyto_dom_N"/>
</dbReference>
<evidence type="ECO:0000256" key="5">
    <source>
        <dbReference type="ARBA" id="ARBA00022967"/>
    </source>
</evidence>
<name>A0A9E5MI34_9MICO</name>
<dbReference type="GO" id="GO:0016887">
    <property type="term" value="F:ATP hydrolysis activity"/>
    <property type="evidence" value="ECO:0007669"/>
    <property type="project" value="InterPro"/>
</dbReference>
<dbReference type="Gene3D" id="2.70.150.10">
    <property type="entry name" value="Calcium-transporting ATPase, cytoplasmic transduction domain A"/>
    <property type="match status" value="1"/>
</dbReference>
<dbReference type="Pfam" id="PF00702">
    <property type="entry name" value="Hydrolase"/>
    <property type="match status" value="1"/>
</dbReference>
<keyword evidence="3 8" id="KW-0812">Transmembrane</keyword>
<dbReference type="InterPro" id="IPR027256">
    <property type="entry name" value="P-typ_ATPase_IB"/>
</dbReference>
<dbReference type="PANTHER" id="PTHR48085:SF5">
    <property type="entry name" value="CADMIUM_ZINC-TRANSPORTING ATPASE HMA4-RELATED"/>
    <property type="match status" value="1"/>
</dbReference>
<dbReference type="InterPro" id="IPR051014">
    <property type="entry name" value="Cation_Transport_ATPase_IB"/>
</dbReference>
<dbReference type="AlphaFoldDB" id="A0A9E5MI34"/>
<keyword evidence="8" id="KW-0067">ATP-binding</keyword>
<dbReference type="InterPro" id="IPR018303">
    <property type="entry name" value="ATPase_P-typ_P_site"/>
</dbReference>
<feature type="transmembrane region" description="Helical" evidence="8">
    <location>
        <begin position="12"/>
        <end position="29"/>
    </location>
</feature>
<evidence type="ECO:0000313" key="12">
    <source>
        <dbReference type="Proteomes" id="UP000818266"/>
    </source>
</evidence>
<dbReference type="Gene3D" id="3.40.1110.10">
    <property type="entry name" value="Calcium-transporting ATPase, cytoplasmic domain N"/>
    <property type="match status" value="1"/>
</dbReference>
<evidence type="ECO:0000256" key="9">
    <source>
        <dbReference type="SAM" id="MobiDB-lite"/>
    </source>
</evidence>
<dbReference type="SUPFAM" id="SSF81665">
    <property type="entry name" value="Calcium ATPase, transmembrane domain M"/>
    <property type="match status" value="1"/>
</dbReference>
<dbReference type="SUPFAM" id="SSF56784">
    <property type="entry name" value="HAD-like"/>
    <property type="match status" value="1"/>
</dbReference>
<evidence type="ECO:0000259" key="10">
    <source>
        <dbReference type="Pfam" id="PF00122"/>
    </source>
</evidence>
<comment type="similarity">
    <text evidence="2 8">Belongs to the cation transport ATPase (P-type) (TC 3.A.3) family. Type IB subfamily.</text>
</comment>